<keyword evidence="3 4" id="KW-0472">Membrane</keyword>
<protein>
    <recommendedName>
        <fullName evidence="6">Major facilitator superfamily (MFS) profile domain-containing protein</fullName>
    </recommendedName>
</protein>
<proteinExistence type="predicted"/>
<feature type="transmembrane region" description="Helical" evidence="4">
    <location>
        <begin position="343"/>
        <end position="362"/>
    </location>
</feature>
<dbReference type="Gene3D" id="1.20.1250.20">
    <property type="entry name" value="MFS general substrate transporter like domains"/>
    <property type="match status" value="1"/>
</dbReference>
<evidence type="ECO:0000256" key="2">
    <source>
        <dbReference type="ARBA" id="ARBA00022989"/>
    </source>
</evidence>
<dbReference type="GO" id="GO:0022857">
    <property type="term" value="F:transmembrane transporter activity"/>
    <property type="evidence" value="ECO:0007669"/>
    <property type="project" value="InterPro"/>
</dbReference>
<evidence type="ECO:0000256" key="1">
    <source>
        <dbReference type="ARBA" id="ARBA00022692"/>
    </source>
</evidence>
<reference evidence="5" key="1">
    <citation type="submission" date="2015-07" db="EMBL/GenBank/DDBJ databases">
        <title>MeaNS - Measles Nucleotide Surveillance Program.</title>
        <authorList>
            <person name="Tran T."/>
            <person name="Druce J."/>
        </authorList>
    </citation>
    <scope>NUCLEOTIDE SEQUENCE</scope>
    <source>
        <strain evidence="5">UCB-OBI-ISO-001</strain>
        <tissue evidence="5">Gonad</tissue>
    </source>
</reference>
<accession>A0A0L8HN34</accession>
<dbReference type="InterPro" id="IPR011701">
    <property type="entry name" value="MFS"/>
</dbReference>
<sequence length="437" mass="48912">MGEYYESKKCKLLWLAWSFGIVGIDNGILGPSLLDLGSLIQAELYQMNWLFIISGIGFILGCLLVGWLSSKINMDLILAVSMLLGSATFIFIPLSRNLPLMATLFFIQGLTKGLVDVGCLITCNWLFPTKQNWEMQLITVVASFTAFVIPFIVLPFQSHKLHMFSEDTQLRNMSYINPHPHNNITKDDPTNIQYAYLIAAIITSPPIIAFFYYYIRSGCHSQSNQNDYEDMTGKILGQKYPLVRKTKMLVLLFLFHIPIFGITIAYSNLLTAYGLSTSRNFTKADLAFMTSVMWGSFLMGRILTTVFSKIFDIGILLTLNFGGLFVFVSLLVVQIYIPNEALLWIGTSGFGLFQSSFLPSVISWAGGFLTVDAVILTTALVASGIGEMTIPFIAGIFFHSLGPSSLIYLMLGNCCLEFAMFTMMGFLNNYYRKNYLI</sequence>
<evidence type="ECO:0000256" key="4">
    <source>
        <dbReference type="SAM" id="Phobius"/>
    </source>
</evidence>
<feature type="transmembrane region" description="Helical" evidence="4">
    <location>
        <begin position="12"/>
        <end position="29"/>
    </location>
</feature>
<feature type="transmembrane region" description="Helical" evidence="4">
    <location>
        <begin position="405"/>
        <end position="427"/>
    </location>
</feature>
<feature type="transmembrane region" description="Helical" evidence="4">
    <location>
        <begin position="374"/>
        <end position="399"/>
    </location>
</feature>
<keyword evidence="1 4" id="KW-0812">Transmembrane</keyword>
<evidence type="ECO:0008006" key="6">
    <source>
        <dbReference type="Google" id="ProtNLM"/>
    </source>
</evidence>
<feature type="transmembrane region" description="Helical" evidence="4">
    <location>
        <begin position="76"/>
        <end position="94"/>
    </location>
</feature>
<name>A0A0L8HN34_OCTBM</name>
<feature type="transmembrane region" description="Helical" evidence="4">
    <location>
        <begin position="100"/>
        <end position="125"/>
    </location>
</feature>
<dbReference type="Pfam" id="PF07690">
    <property type="entry name" value="MFS_1"/>
    <property type="match status" value="1"/>
</dbReference>
<dbReference type="InterPro" id="IPR036259">
    <property type="entry name" value="MFS_trans_sf"/>
</dbReference>
<feature type="transmembrane region" description="Helical" evidence="4">
    <location>
        <begin position="286"/>
        <end position="303"/>
    </location>
</feature>
<evidence type="ECO:0000313" key="5">
    <source>
        <dbReference type="EMBL" id="KOF90636.1"/>
    </source>
</evidence>
<dbReference type="OrthoDB" id="546893at2759"/>
<dbReference type="PANTHER" id="PTHR23121:SF9">
    <property type="entry name" value="SODIUM-DEPENDENT GLUCOSE TRANSPORTER 1"/>
    <property type="match status" value="1"/>
</dbReference>
<feature type="transmembrane region" description="Helical" evidence="4">
    <location>
        <begin position="315"/>
        <end position="337"/>
    </location>
</feature>
<dbReference type="AlphaFoldDB" id="A0A0L8HN34"/>
<feature type="transmembrane region" description="Helical" evidence="4">
    <location>
        <begin position="248"/>
        <end position="266"/>
    </location>
</feature>
<dbReference type="PANTHER" id="PTHR23121">
    <property type="entry name" value="SODIUM-DEPENDENT GLUCOSE TRANSPORTER 1"/>
    <property type="match status" value="1"/>
</dbReference>
<gene>
    <name evidence="5" type="ORF">OCBIM_22010840mg</name>
</gene>
<dbReference type="EMBL" id="KQ417719">
    <property type="protein sequence ID" value="KOF90636.1"/>
    <property type="molecule type" value="Genomic_DNA"/>
</dbReference>
<feature type="transmembrane region" description="Helical" evidence="4">
    <location>
        <begin position="49"/>
        <end position="69"/>
    </location>
</feature>
<feature type="transmembrane region" description="Helical" evidence="4">
    <location>
        <begin position="137"/>
        <end position="156"/>
    </location>
</feature>
<keyword evidence="2 4" id="KW-1133">Transmembrane helix</keyword>
<dbReference type="OMA" id="IPRETHA"/>
<evidence type="ECO:0000256" key="3">
    <source>
        <dbReference type="ARBA" id="ARBA00023136"/>
    </source>
</evidence>
<feature type="transmembrane region" description="Helical" evidence="4">
    <location>
        <begin position="194"/>
        <end position="215"/>
    </location>
</feature>
<dbReference type="KEGG" id="obi:106869622"/>
<dbReference type="SUPFAM" id="SSF103473">
    <property type="entry name" value="MFS general substrate transporter"/>
    <property type="match status" value="1"/>
</dbReference>
<organism evidence="5">
    <name type="scientific">Octopus bimaculoides</name>
    <name type="common">California two-spotted octopus</name>
    <dbReference type="NCBI Taxonomy" id="37653"/>
    <lineage>
        <taxon>Eukaryota</taxon>
        <taxon>Metazoa</taxon>
        <taxon>Spiralia</taxon>
        <taxon>Lophotrochozoa</taxon>
        <taxon>Mollusca</taxon>
        <taxon>Cephalopoda</taxon>
        <taxon>Coleoidea</taxon>
        <taxon>Octopodiformes</taxon>
        <taxon>Octopoda</taxon>
        <taxon>Incirrata</taxon>
        <taxon>Octopodidae</taxon>
        <taxon>Octopus</taxon>
    </lineage>
</organism>